<evidence type="ECO:0008006" key="4">
    <source>
        <dbReference type="Google" id="ProtNLM"/>
    </source>
</evidence>
<gene>
    <name evidence="2" type="ORF">Dda_0718</name>
</gene>
<name>A0AAD6J852_DREDA</name>
<dbReference type="PANTHER" id="PTHR21192">
    <property type="entry name" value="NUCLEAR PROTEIN E3-3"/>
    <property type="match status" value="1"/>
</dbReference>
<dbReference type="Pfam" id="PF04430">
    <property type="entry name" value="DUF498"/>
    <property type="match status" value="1"/>
</dbReference>
<proteinExistence type="predicted"/>
<dbReference type="AlphaFoldDB" id="A0AAD6J852"/>
<evidence type="ECO:0000313" key="2">
    <source>
        <dbReference type="EMBL" id="KAJ6264571.1"/>
    </source>
</evidence>
<feature type="region of interest" description="Disordered" evidence="1">
    <location>
        <begin position="107"/>
        <end position="134"/>
    </location>
</feature>
<dbReference type="Gene3D" id="3.40.1230.10">
    <property type="entry name" value="MTH938-like"/>
    <property type="match status" value="1"/>
</dbReference>
<dbReference type="InterPro" id="IPR007523">
    <property type="entry name" value="NDUFAF3/AAMDC"/>
</dbReference>
<protein>
    <recommendedName>
        <fullName evidence="4">NADH dehydrogenase [ubiquinone] 1 alpha subcomplex assembly factor 3</fullName>
    </recommendedName>
</protein>
<accession>A0AAD6J852</accession>
<sequence length="278" mass="30281">MVKHDDGAGEQNVTRRHTQLFIYRTAPSRMPALHELAGVARPLSQLVNPRIGAYSHGIHARRFHLQPSYLLQLRRYLPRHSRLPDAAAAAAGTGYQSSRHFRSSAIAFDPKSSSSSSQEPPTKIGPKEGGNDPNEIFTDMNVLSGVPPPASAIETVYADGFLLNNGMRFHGKDGIVIVHNEAFNWLTNGAARIRNGVLELDDELWGVLDVVAPKPELLILGTGARSLQISAKAKDYLHDLGIRIDSMDTNHAASSYNLLATERPGQIIAAALLPASFR</sequence>
<dbReference type="GO" id="GO:0005743">
    <property type="term" value="C:mitochondrial inner membrane"/>
    <property type="evidence" value="ECO:0007669"/>
    <property type="project" value="TreeGrafter"/>
</dbReference>
<dbReference type="SUPFAM" id="SSF64076">
    <property type="entry name" value="MTH938-like"/>
    <property type="match status" value="1"/>
</dbReference>
<evidence type="ECO:0000256" key="1">
    <source>
        <dbReference type="SAM" id="MobiDB-lite"/>
    </source>
</evidence>
<evidence type="ECO:0000313" key="3">
    <source>
        <dbReference type="Proteomes" id="UP001221413"/>
    </source>
</evidence>
<reference evidence="2" key="1">
    <citation type="submission" date="2023-01" db="EMBL/GenBank/DDBJ databases">
        <title>The chitinases involved in constricting ring structure development in the nematode-trapping fungus Drechslerella dactyloides.</title>
        <authorList>
            <person name="Wang R."/>
            <person name="Zhang L."/>
            <person name="Tang P."/>
            <person name="Li S."/>
            <person name="Liang L."/>
        </authorList>
    </citation>
    <scope>NUCLEOTIDE SEQUENCE</scope>
    <source>
        <strain evidence="2">YMF1.00031</strain>
    </source>
</reference>
<organism evidence="2 3">
    <name type="scientific">Drechslerella dactyloides</name>
    <name type="common">Nematode-trapping fungus</name>
    <name type="synonym">Arthrobotrys dactyloides</name>
    <dbReference type="NCBI Taxonomy" id="74499"/>
    <lineage>
        <taxon>Eukaryota</taxon>
        <taxon>Fungi</taxon>
        <taxon>Dikarya</taxon>
        <taxon>Ascomycota</taxon>
        <taxon>Pezizomycotina</taxon>
        <taxon>Orbiliomycetes</taxon>
        <taxon>Orbiliales</taxon>
        <taxon>Orbiliaceae</taxon>
        <taxon>Drechslerella</taxon>
    </lineage>
</organism>
<dbReference type="PANTHER" id="PTHR21192:SF2">
    <property type="entry name" value="NADH DEHYDROGENASE [UBIQUINONE] 1 ALPHA SUBCOMPLEX ASSEMBLY FACTOR 3"/>
    <property type="match status" value="1"/>
</dbReference>
<dbReference type="InterPro" id="IPR036748">
    <property type="entry name" value="MTH938-like_sf"/>
</dbReference>
<keyword evidence="3" id="KW-1185">Reference proteome</keyword>
<dbReference type="GO" id="GO:0032981">
    <property type="term" value="P:mitochondrial respiratory chain complex I assembly"/>
    <property type="evidence" value="ECO:0007669"/>
    <property type="project" value="TreeGrafter"/>
</dbReference>
<comment type="caution">
    <text evidence="2">The sequence shown here is derived from an EMBL/GenBank/DDBJ whole genome shotgun (WGS) entry which is preliminary data.</text>
</comment>
<dbReference type="Proteomes" id="UP001221413">
    <property type="component" value="Unassembled WGS sequence"/>
</dbReference>
<dbReference type="EMBL" id="JAQGDS010000001">
    <property type="protein sequence ID" value="KAJ6264571.1"/>
    <property type="molecule type" value="Genomic_DNA"/>
</dbReference>